<dbReference type="InterPro" id="IPR009080">
    <property type="entry name" value="tRNAsynth_Ia_anticodon-bd"/>
</dbReference>
<dbReference type="PANTHER" id="PTHR10890:SF25">
    <property type="entry name" value="CYSTEINE--TRNA LIGASE, CHLOROPLASTIC_MITOCHONDRIAL"/>
    <property type="match status" value="1"/>
</dbReference>
<feature type="short sequence motif" description="'HIGH' region" evidence="10">
    <location>
        <begin position="34"/>
        <end position="44"/>
    </location>
</feature>
<keyword evidence="6 10" id="KW-0862">Zinc</keyword>
<dbReference type="GO" id="GO:0005524">
    <property type="term" value="F:ATP binding"/>
    <property type="evidence" value="ECO:0007669"/>
    <property type="project" value="UniProtKB-UniRule"/>
</dbReference>
<feature type="binding site" evidence="10">
    <location>
        <position position="214"/>
    </location>
    <ligand>
        <name>Zn(2+)</name>
        <dbReference type="ChEBI" id="CHEBI:29105"/>
    </ligand>
</feature>
<dbReference type="InterPro" id="IPR024909">
    <property type="entry name" value="Cys-tRNA/MSH_ligase"/>
</dbReference>
<evidence type="ECO:0000313" key="13">
    <source>
        <dbReference type="Proteomes" id="UP000321046"/>
    </source>
</evidence>
<dbReference type="FunFam" id="3.40.50.620:FF:000009">
    <property type="entry name" value="Cysteine--tRNA ligase"/>
    <property type="match status" value="1"/>
</dbReference>
<feature type="domain" description="Cysteinyl-tRNA synthetase class Ia DALR" evidence="11">
    <location>
        <begin position="376"/>
        <end position="445"/>
    </location>
</feature>
<comment type="cofactor">
    <cofactor evidence="10">
        <name>Zn(2+)</name>
        <dbReference type="ChEBI" id="CHEBI:29105"/>
    </cofactor>
    <text evidence="10">Binds 1 zinc ion per subunit.</text>
</comment>
<dbReference type="NCBIfam" id="TIGR00435">
    <property type="entry name" value="cysS"/>
    <property type="match status" value="1"/>
</dbReference>
<dbReference type="Proteomes" id="UP000321046">
    <property type="component" value="Unassembled WGS sequence"/>
</dbReference>
<evidence type="ECO:0000313" key="12">
    <source>
        <dbReference type="EMBL" id="TXD32659.1"/>
    </source>
</evidence>
<evidence type="ECO:0000256" key="2">
    <source>
        <dbReference type="ARBA" id="ARBA00011245"/>
    </source>
</evidence>
<evidence type="ECO:0000256" key="10">
    <source>
        <dbReference type="HAMAP-Rule" id="MF_00041"/>
    </source>
</evidence>
<feature type="binding site" evidence="10">
    <location>
        <position position="284"/>
    </location>
    <ligand>
        <name>ATP</name>
        <dbReference type="ChEBI" id="CHEBI:30616"/>
    </ligand>
</feature>
<gene>
    <name evidence="10" type="primary">cysS</name>
    <name evidence="12" type="ORF">FRC96_16835</name>
</gene>
<dbReference type="SMART" id="SM00840">
    <property type="entry name" value="DALR_2"/>
    <property type="match status" value="1"/>
</dbReference>
<dbReference type="Pfam" id="PF23493">
    <property type="entry name" value="CysS_C"/>
    <property type="match status" value="1"/>
</dbReference>
<dbReference type="RefSeq" id="WP_146976143.1">
    <property type="nucleotide sequence ID" value="NZ_VOSL01000119.1"/>
</dbReference>
<protein>
    <recommendedName>
        <fullName evidence="10">Cysteine--tRNA ligase</fullName>
        <ecNumber evidence="10">6.1.1.16</ecNumber>
    </recommendedName>
    <alternativeName>
        <fullName evidence="10">Cysteinyl-tRNA synthetase</fullName>
        <shortName evidence="10">CysRS</shortName>
    </alternativeName>
</protein>
<dbReference type="EMBL" id="VOSL01000119">
    <property type="protein sequence ID" value="TXD32659.1"/>
    <property type="molecule type" value="Genomic_DNA"/>
</dbReference>
<keyword evidence="5 10" id="KW-0547">Nucleotide-binding</keyword>
<evidence type="ECO:0000256" key="7">
    <source>
        <dbReference type="ARBA" id="ARBA00022840"/>
    </source>
</evidence>
<evidence type="ECO:0000256" key="5">
    <source>
        <dbReference type="ARBA" id="ARBA00022741"/>
    </source>
</evidence>
<comment type="subunit">
    <text evidence="2 10">Monomer.</text>
</comment>
<dbReference type="GO" id="GO:0004817">
    <property type="term" value="F:cysteine-tRNA ligase activity"/>
    <property type="evidence" value="ECO:0007669"/>
    <property type="project" value="UniProtKB-UniRule"/>
</dbReference>
<name>A0A5C6WZL8_9DELT</name>
<evidence type="ECO:0000256" key="1">
    <source>
        <dbReference type="ARBA" id="ARBA00005594"/>
    </source>
</evidence>
<keyword evidence="9 10" id="KW-0030">Aminoacyl-tRNA synthetase</keyword>
<dbReference type="HAMAP" id="MF_00041">
    <property type="entry name" value="Cys_tRNA_synth"/>
    <property type="match status" value="1"/>
</dbReference>
<keyword evidence="4 10" id="KW-0479">Metal-binding</keyword>
<evidence type="ECO:0000256" key="4">
    <source>
        <dbReference type="ARBA" id="ARBA00022723"/>
    </source>
</evidence>
<reference evidence="12 13" key="1">
    <citation type="submission" date="2019-08" db="EMBL/GenBank/DDBJ databases">
        <title>Bradymonadales sp. TMQ2.</title>
        <authorList>
            <person name="Liang Q."/>
        </authorList>
    </citation>
    <scope>NUCLEOTIDE SEQUENCE [LARGE SCALE GENOMIC DNA]</scope>
    <source>
        <strain evidence="12 13">TMQ2</strain>
    </source>
</reference>
<evidence type="ECO:0000256" key="8">
    <source>
        <dbReference type="ARBA" id="ARBA00022917"/>
    </source>
</evidence>
<dbReference type="InterPro" id="IPR056411">
    <property type="entry name" value="CysS_C"/>
</dbReference>
<dbReference type="SUPFAM" id="SSF52374">
    <property type="entry name" value="Nucleotidylyl transferase"/>
    <property type="match status" value="1"/>
</dbReference>
<dbReference type="Gene3D" id="3.40.50.620">
    <property type="entry name" value="HUPs"/>
    <property type="match status" value="1"/>
</dbReference>
<dbReference type="OrthoDB" id="9815130at2"/>
<dbReference type="SUPFAM" id="SSF47323">
    <property type="entry name" value="Anticodon-binding domain of a subclass of class I aminoacyl-tRNA synthetases"/>
    <property type="match status" value="1"/>
</dbReference>
<dbReference type="InterPro" id="IPR015273">
    <property type="entry name" value="Cys-tRNA-synt_Ia_DALR"/>
</dbReference>
<dbReference type="InterPro" id="IPR032678">
    <property type="entry name" value="tRNA-synt_1_cat_dom"/>
</dbReference>
<keyword evidence="7 10" id="KW-0067">ATP-binding</keyword>
<dbReference type="Pfam" id="PF09190">
    <property type="entry name" value="DALR_2"/>
    <property type="match status" value="1"/>
</dbReference>
<feature type="binding site" evidence="10">
    <location>
        <position position="243"/>
    </location>
    <ligand>
        <name>Zn(2+)</name>
        <dbReference type="ChEBI" id="CHEBI:29105"/>
    </ligand>
</feature>
<dbReference type="CDD" id="cd00672">
    <property type="entry name" value="CysRS_core"/>
    <property type="match status" value="1"/>
</dbReference>
<feature type="short sequence motif" description="'KMSKS' region" evidence="10">
    <location>
        <begin position="281"/>
        <end position="285"/>
    </location>
</feature>
<comment type="catalytic activity">
    <reaction evidence="10">
        <text>tRNA(Cys) + L-cysteine + ATP = L-cysteinyl-tRNA(Cys) + AMP + diphosphate</text>
        <dbReference type="Rhea" id="RHEA:17773"/>
        <dbReference type="Rhea" id="RHEA-COMP:9661"/>
        <dbReference type="Rhea" id="RHEA-COMP:9679"/>
        <dbReference type="ChEBI" id="CHEBI:30616"/>
        <dbReference type="ChEBI" id="CHEBI:33019"/>
        <dbReference type="ChEBI" id="CHEBI:35235"/>
        <dbReference type="ChEBI" id="CHEBI:78442"/>
        <dbReference type="ChEBI" id="CHEBI:78517"/>
        <dbReference type="ChEBI" id="CHEBI:456215"/>
        <dbReference type="EC" id="6.1.1.16"/>
    </reaction>
</comment>
<evidence type="ECO:0000259" key="11">
    <source>
        <dbReference type="SMART" id="SM00840"/>
    </source>
</evidence>
<dbReference type="Pfam" id="PF01406">
    <property type="entry name" value="tRNA-synt_1e"/>
    <property type="match status" value="1"/>
</dbReference>
<dbReference type="InterPro" id="IPR015803">
    <property type="entry name" value="Cys-tRNA-ligase"/>
</dbReference>
<organism evidence="12 13">
    <name type="scientific">Lujinxingia vulgaris</name>
    <dbReference type="NCBI Taxonomy" id="2600176"/>
    <lineage>
        <taxon>Bacteria</taxon>
        <taxon>Deltaproteobacteria</taxon>
        <taxon>Bradymonadales</taxon>
        <taxon>Lujinxingiaceae</taxon>
        <taxon>Lujinxingia</taxon>
    </lineage>
</organism>
<dbReference type="Gene3D" id="1.20.120.1910">
    <property type="entry name" value="Cysteine-tRNA ligase, C-terminal anti-codon recognition domain"/>
    <property type="match status" value="1"/>
</dbReference>
<dbReference type="PRINTS" id="PR00983">
    <property type="entry name" value="TRNASYNTHCYS"/>
</dbReference>
<accession>A0A5C6WZL8</accession>
<evidence type="ECO:0000256" key="3">
    <source>
        <dbReference type="ARBA" id="ARBA00022598"/>
    </source>
</evidence>
<dbReference type="EC" id="6.1.1.16" evidence="10"/>
<dbReference type="GO" id="GO:0005737">
    <property type="term" value="C:cytoplasm"/>
    <property type="evidence" value="ECO:0007669"/>
    <property type="project" value="UniProtKB-SubCell"/>
</dbReference>
<feature type="binding site" evidence="10">
    <location>
        <position position="239"/>
    </location>
    <ligand>
        <name>Zn(2+)</name>
        <dbReference type="ChEBI" id="CHEBI:29105"/>
    </ligand>
</feature>
<dbReference type="GO" id="GO:0006423">
    <property type="term" value="P:cysteinyl-tRNA aminoacylation"/>
    <property type="evidence" value="ECO:0007669"/>
    <property type="project" value="UniProtKB-UniRule"/>
</dbReference>
<dbReference type="GO" id="GO:0008270">
    <property type="term" value="F:zinc ion binding"/>
    <property type="evidence" value="ECO:0007669"/>
    <property type="project" value="UniProtKB-UniRule"/>
</dbReference>
<comment type="caution">
    <text evidence="12">The sequence shown here is derived from an EMBL/GenBank/DDBJ whole genome shotgun (WGS) entry which is preliminary data.</text>
</comment>
<keyword evidence="10" id="KW-0963">Cytoplasm</keyword>
<dbReference type="InterPro" id="IPR014729">
    <property type="entry name" value="Rossmann-like_a/b/a_fold"/>
</dbReference>
<proteinExistence type="inferred from homology"/>
<comment type="subcellular location">
    <subcellularLocation>
        <location evidence="10">Cytoplasm</location>
    </subcellularLocation>
</comment>
<evidence type="ECO:0000256" key="6">
    <source>
        <dbReference type="ARBA" id="ARBA00022833"/>
    </source>
</evidence>
<evidence type="ECO:0000256" key="9">
    <source>
        <dbReference type="ARBA" id="ARBA00023146"/>
    </source>
</evidence>
<dbReference type="PANTHER" id="PTHR10890">
    <property type="entry name" value="CYSTEINYL-TRNA SYNTHETASE"/>
    <property type="match status" value="1"/>
</dbReference>
<sequence length="507" mass="57517">MSIRPITLFDTMSDQKRTLEPAEPGKVSMYVCGVTVYDLTHIGHARVFIFFDVVQRFLRHLGYDLTFVRNHTDVDDKIIKRAAEKGIDPLELSQHFIEALDEDMGQLGVAHADVEPKVSEHIDEIIAMVKSLIERGHAYAVEGDVYFRISSFEDYGKLSGRKLDDMEAGRSGRVEASDIKEHPFDFALWKGAEEGELGWESPWGFGRPGWHIECSAMSQRYLGDSFDIHGGGRDLIFPHHENEIAQSEAACGHAPFARNWMHVGMVNVAETNEDGERVERKMSKSLGNFWTTRDVLQGFHPEAIRYFMHTVLYRSPITYAVQQLEEAASRVEYLYTCLTRIDEALTRAGFDAADNAPPQTGLVVERKELIEGFMERFDEAMADDFNTPRALALLGELARAINDATQSKKKPKGDEPYTLFKLRELLTTAGNILGLLEREPQKALLELRDLKVKALELDAEHIESLIARRKEARDTKDWARADAIRDELDALQVEIMDSTEGTTWRIK</sequence>
<dbReference type="AlphaFoldDB" id="A0A5C6WZL8"/>
<comment type="similarity">
    <text evidence="1 10">Belongs to the class-I aminoacyl-tRNA synthetase family.</text>
</comment>
<feature type="binding site" evidence="10">
    <location>
        <position position="32"/>
    </location>
    <ligand>
        <name>Zn(2+)</name>
        <dbReference type="ChEBI" id="CHEBI:29105"/>
    </ligand>
</feature>
<keyword evidence="8 10" id="KW-0648">Protein biosynthesis</keyword>
<keyword evidence="3 10" id="KW-0436">Ligase</keyword>